<feature type="compositionally biased region" description="Low complexity" evidence="1">
    <location>
        <begin position="267"/>
        <end position="276"/>
    </location>
</feature>
<accession>A0A8T2S324</accession>
<dbReference type="PANTHER" id="PTHR46871:SF1">
    <property type="entry name" value="BROMO-ADJACENT HOMOLOGY (BAH) DOMAIN-CONTAINING PROTEIN"/>
    <property type="match status" value="1"/>
</dbReference>
<dbReference type="Proteomes" id="UP000825935">
    <property type="component" value="Chromosome 23"/>
</dbReference>
<dbReference type="PANTHER" id="PTHR46871">
    <property type="entry name" value="BROMO-ADJACENT HOMOLOGY (BAH) DOMAIN-CONTAINING PROTEIN"/>
    <property type="match status" value="1"/>
</dbReference>
<feature type="region of interest" description="Disordered" evidence="1">
    <location>
        <begin position="213"/>
        <end position="276"/>
    </location>
</feature>
<dbReference type="AlphaFoldDB" id="A0A8T2S324"/>
<dbReference type="PROSITE" id="PS51321">
    <property type="entry name" value="TFIIS_CENTRAL"/>
    <property type="match status" value="1"/>
</dbReference>
<evidence type="ECO:0000313" key="4">
    <source>
        <dbReference type="EMBL" id="KAH7302407.1"/>
    </source>
</evidence>
<dbReference type="SMART" id="SM00439">
    <property type="entry name" value="BAH"/>
    <property type="match status" value="1"/>
</dbReference>
<feature type="compositionally biased region" description="Polar residues" evidence="1">
    <location>
        <begin position="490"/>
        <end position="508"/>
    </location>
</feature>
<evidence type="ECO:0000259" key="2">
    <source>
        <dbReference type="PROSITE" id="PS51038"/>
    </source>
</evidence>
<protein>
    <submittedName>
        <fullName evidence="4">Uncharacterized protein</fullName>
    </submittedName>
</protein>
<proteinExistence type="predicted"/>
<dbReference type="SMART" id="SM00510">
    <property type="entry name" value="TFS2M"/>
    <property type="match status" value="1"/>
</dbReference>
<dbReference type="InterPro" id="IPR001025">
    <property type="entry name" value="BAH_dom"/>
</dbReference>
<feature type="domain" description="BAH" evidence="2">
    <location>
        <begin position="67"/>
        <end position="186"/>
    </location>
</feature>
<dbReference type="Gene3D" id="1.10.472.30">
    <property type="entry name" value="Transcription elongation factor S-II, central domain"/>
    <property type="match status" value="1"/>
</dbReference>
<name>A0A8T2S324_CERRI</name>
<feature type="domain" description="TFIIS central" evidence="3">
    <location>
        <begin position="294"/>
        <end position="420"/>
    </location>
</feature>
<dbReference type="InterPro" id="IPR036575">
    <property type="entry name" value="TFIIS_cen_dom_sf"/>
</dbReference>
<dbReference type="OrthoDB" id="1922186at2759"/>
<dbReference type="InterPro" id="IPR003618">
    <property type="entry name" value="TFIIS_cen_dom"/>
</dbReference>
<dbReference type="SUPFAM" id="SSF46942">
    <property type="entry name" value="Elongation factor TFIIS domain 2"/>
    <property type="match status" value="1"/>
</dbReference>
<dbReference type="GO" id="GO:0006351">
    <property type="term" value="P:DNA-templated transcription"/>
    <property type="evidence" value="ECO:0007669"/>
    <property type="project" value="InterPro"/>
</dbReference>
<dbReference type="EMBL" id="CM035428">
    <property type="protein sequence ID" value="KAH7302407.1"/>
    <property type="molecule type" value="Genomic_DNA"/>
</dbReference>
<dbReference type="Pfam" id="PF01426">
    <property type="entry name" value="BAH"/>
    <property type="match status" value="1"/>
</dbReference>
<sequence length="525" mass="59212">MVKRRLARVSDSDDEDEKEARDVTATAAGGVDEEDAVAPKPLGEVIRRVGRGKQEKRLYRAFELDGNRYELEDSVLVTPEEKNLKPYIAFIKEINQSNDGSIILTGQWLYRPEEAEKRSGGNWVSSDSRELFYSFHRDEVSAEAVMHKCVIHFIPSHKQAPLRSKHPGFIVRKVYDPNQKKLWNLTDEDYEDSKQAEINLLVEKTRDVLGDLPDIDHEDAAREQDTSDKDKRQIRKRTMMPLRINKENRLPTEVSSRKVSGGQPDTPGSSLPSEPLSEGHLVLLQAKALTKNRARDRWLEKLVQAVKYVCKLEMSTGDLPEVEDLMWPDAAVSATSSLERQAYEILSSDMHKYNIKMRQLEFNLKNSTLLAQRLLKCELDASKVLIMTPAELKEGLTAEEKSAQEPEEPETMQMADVRCAICGEKKVGVKDIIHVGYGDRYQLECLKCGHSWYSSRDSIASLTIQTVAPKQTVGTAPASNPKLDEVEKATVSTEGQKQGILENQTIQQPVDEPVKSIPSRIGDCQ</sequence>
<evidence type="ECO:0000313" key="5">
    <source>
        <dbReference type="Proteomes" id="UP000825935"/>
    </source>
</evidence>
<keyword evidence="5" id="KW-1185">Reference proteome</keyword>
<feature type="region of interest" description="Disordered" evidence="1">
    <location>
        <begin position="472"/>
        <end position="525"/>
    </location>
</feature>
<evidence type="ECO:0000256" key="1">
    <source>
        <dbReference type="SAM" id="MobiDB-lite"/>
    </source>
</evidence>
<comment type="caution">
    <text evidence="4">The sequence shown here is derived from an EMBL/GenBank/DDBJ whole genome shotgun (WGS) entry which is preliminary data.</text>
</comment>
<gene>
    <name evidence="4" type="ORF">KP509_23G070700</name>
</gene>
<dbReference type="InterPro" id="IPR043151">
    <property type="entry name" value="BAH_sf"/>
</dbReference>
<dbReference type="OMA" id="TKHPGFI"/>
<dbReference type="GO" id="GO:0003682">
    <property type="term" value="F:chromatin binding"/>
    <property type="evidence" value="ECO:0007669"/>
    <property type="project" value="InterPro"/>
</dbReference>
<organism evidence="4 5">
    <name type="scientific">Ceratopteris richardii</name>
    <name type="common">Triangle waterfern</name>
    <dbReference type="NCBI Taxonomy" id="49495"/>
    <lineage>
        <taxon>Eukaryota</taxon>
        <taxon>Viridiplantae</taxon>
        <taxon>Streptophyta</taxon>
        <taxon>Embryophyta</taxon>
        <taxon>Tracheophyta</taxon>
        <taxon>Polypodiopsida</taxon>
        <taxon>Polypodiidae</taxon>
        <taxon>Polypodiales</taxon>
        <taxon>Pteridineae</taxon>
        <taxon>Pteridaceae</taxon>
        <taxon>Parkerioideae</taxon>
        <taxon>Ceratopteris</taxon>
    </lineage>
</organism>
<feature type="region of interest" description="Disordered" evidence="1">
    <location>
        <begin position="1"/>
        <end position="35"/>
    </location>
</feature>
<feature type="compositionally biased region" description="Basic and acidic residues" evidence="1">
    <location>
        <begin position="213"/>
        <end position="231"/>
    </location>
</feature>
<dbReference type="PROSITE" id="PS51038">
    <property type="entry name" value="BAH"/>
    <property type="match status" value="1"/>
</dbReference>
<reference evidence="4 5" key="1">
    <citation type="submission" date="2021-08" db="EMBL/GenBank/DDBJ databases">
        <title>WGS assembly of Ceratopteris richardii.</title>
        <authorList>
            <person name="Marchant D.B."/>
            <person name="Chen G."/>
            <person name="Jenkins J."/>
            <person name="Shu S."/>
            <person name="Leebens-Mack J."/>
            <person name="Grimwood J."/>
            <person name="Schmutz J."/>
            <person name="Soltis P."/>
            <person name="Soltis D."/>
            <person name="Chen Z.-H."/>
        </authorList>
    </citation>
    <scope>NUCLEOTIDE SEQUENCE [LARGE SCALE GENOMIC DNA]</scope>
    <source>
        <strain evidence="4">Whitten #5841</strain>
        <tissue evidence="4">Leaf</tissue>
    </source>
</reference>
<evidence type="ECO:0000259" key="3">
    <source>
        <dbReference type="PROSITE" id="PS51321"/>
    </source>
</evidence>
<dbReference type="Pfam" id="PF07500">
    <property type="entry name" value="TFIIS_M"/>
    <property type="match status" value="1"/>
</dbReference>
<dbReference type="Gene3D" id="2.30.30.490">
    <property type="match status" value="1"/>
</dbReference>